<protein>
    <submittedName>
        <fullName evidence="1">Spore coat protein H</fullName>
    </submittedName>
</protein>
<keyword evidence="2" id="KW-1185">Reference proteome</keyword>
<evidence type="ECO:0000313" key="2">
    <source>
        <dbReference type="Proteomes" id="UP000182624"/>
    </source>
</evidence>
<keyword evidence="1" id="KW-0946">Virion</keyword>
<dbReference type="InterPro" id="IPR014867">
    <property type="entry name" value="Spore_coat_CotH_CotH2/3/7"/>
</dbReference>
<evidence type="ECO:0000313" key="1">
    <source>
        <dbReference type="EMBL" id="SFP52562.1"/>
    </source>
</evidence>
<accession>A0A1I5R214</accession>
<dbReference type="PANTHER" id="PTHR40050">
    <property type="entry name" value="INNER SPORE COAT PROTEIN H"/>
    <property type="match status" value="1"/>
</dbReference>
<organism evidence="1 2">
    <name type="scientific">Butyrivibrio proteoclasticus</name>
    <dbReference type="NCBI Taxonomy" id="43305"/>
    <lineage>
        <taxon>Bacteria</taxon>
        <taxon>Bacillati</taxon>
        <taxon>Bacillota</taxon>
        <taxon>Clostridia</taxon>
        <taxon>Lachnospirales</taxon>
        <taxon>Lachnospiraceae</taxon>
        <taxon>Butyrivibrio</taxon>
    </lineage>
</organism>
<dbReference type="AlphaFoldDB" id="A0A1I5R214"/>
<sequence length="599" mass="69262">MRKKKRKAIGIIFAFVVIAAAIAGSNLYNYYFNEDNQTQVETNTLLQAIDNININTSRNDNSHIRDVDALYEDDGTNVVTMYLTVRQGNAGEGTNHTWEEVNSHSAYYYDELGIPRYKVEALLQVGTEEGIPAGNLGYGRTAPNATVQIRGQTSSRNYQKNYKIKLKENQGNWNGQTTISLNKHQTDGLRFRNKLGFDILKNVDQLMSLRTQFVHLYVNDLTDGSDDGFEDYGLYTQVEQLNKTALRAHGLDRYGQLYKVNFFEFFRYEDVIKLETDPEYDVSKFEQYLEIKGDSDHTKLIDMLNDLNDYSISIDEVLDEHFDRENLAYWLAFNLLTGNVDTQSRNCYLYSPKNEKVWYFISWDLDGTFRTKENELLTRSDYGSWEKGVSNYWGNVLFNRCLKSDSFRKELDDAILDLKENVITPNRISELITDYRAVVEQYLWDAPDITYEQLTPEQYDEVALELPSQIEENYESYLASLEKPLPFYVGEPAIEDGKLLMNWDTAYDFQHDDVTYRAVLSRNSNGDDVVASYEGVWTKFSCDVPEPGEYFLSVNAIDENGNSQECFDYYEDAELGKTYGVLCFYINEDGTIDRYTVVE</sequence>
<gene>
    <name evidence="1" type="ORF">SAMN04487928_10380</name>
</gene>
<dbReference type="Proteomes" id="UP000182624">
    <property type="component" value="Unassembled WGS sequence"/>
</dbReference>
<dbReference type="OrthoDB" id="3235126at2"/>
<reference evidence="2" key="1">
    <citation type="submission" date="2016-10" db="EMBL/GenBank/DDBJ databases">
        <authorList>
            <person name="Varghese N."/>
            <person name="Submissions S."/>
        </authorList>
    </citation>
    <scope>NUCLEOTIDE SEQUENCE [LARGE SCALE GENOMIC DNA]</scope>
    <source>
        <strain evidence="2">P18</strain>
    </source>
</reference>
<proteinExistence type="predicted"/>
<name>A0A1I5R214_9FIRM</name>
<dbReference type="PANTHER" id="PTHR40050:SF1">
    <property type="entry name" value="INNER SPORE COAT PROTEIN H"/>
    <property type="match status" value="1"/>
</dbReference>
<dbReference type="RefSeq" id="WP_074884085.1">
    <property type="nucleotide sequence ID" value="NZ_FOXO01000003.1"/>
</dbReference>
<dbReference type="Pfam" id="PF08757">
    <property type="entry name" value="CotH"/>
    <property type="match status" value="1"/>
</dbReference>
<keyword evidence="1" id="KW-0167">Capsid protein</keyword>
<dbReference type="EMBL" id="FOXO01000003">
    <property type="protein sequence ID" value="SFP52562.1"/>
    <property type="molecule type" value="Genomic_DNA"/>
</dbReference>